<protein>
    <submittedName>
        <fullName evidence="1">Uncharacterized protein</fullName>
    </submittedName>
</protein>
<reference evidence="1" key="1">
    <citation type="submission" date="2022-12" db="EMBL/GenBank/DDBJ databases">
        <authorList>
            <person name="Petersen C."/>
        </authorList>
    </citation>
    <scope>NUCLEOTIDE SEQUENCE</scope>
    <source>
        <strain evidence="1">IBT 29495</strain>
    </source>
</reference>
<dbReference type="AlphaFoldDB" id="A0A9W9XNU3"/>
<dbReference type="EMBL" id="JAPWDS010000005">
    <property type="protein sequence ID" value="KAJ5496442.1"/>
    <property type="molecule type" value="Genomic_DNA"/>
</dbReference>
<organism evidence="1 2">
    <name type="scientific">Penicillium fimorum</name>
    <dbReference type="NCBI Taxonomy" id="1882269"/>
    <lineage>
        <taxon>Eukaryota</taxon>
        <taxon>Fungi</taxon>
        <taxon>Dikarya</taxon>
        <taxon>Ascomycota</taxon>
        <taxon>Pezizomycotina</taxon>
        <taxon>Eurotiomycetes</taxon>
        <taxon>Eurotiomycetidae</taxon>
        <taxon>Eurotiales</taxon>
        <taxon>Aspergillaceae</taxon>
        <taxon>Penicillium</taxon>
    </lineage>
</organism>
<dbReference type="OrthoDB" id="4329476at2759"/>
<dbReference type="Proteomes" id="UP001149954">
    <property type="component" value="Unassembled WGS sequence"/>
</dbReference>
<sequence>MAKPSTTNTIKSQMTKLKNLMEDIATLDTEMTTAGPHKQIVLCKQRMGKTSRMESLVEQIECMIDMMDVHCKRTMARRLRDITKVRGCEIEIDSALGDDWVFVPDKGFGG</sequence>
<proteinExistence type="predicted"/>
<reference evidence="1" key="2">
    <citation type="journal article" date="2023" name="IMA Fungus">
        <title>Comparative genomic study of the Penicillium genus elucidates a diverse pangenome and 15 lateral gene transfer events.</title>
        <authorList>
            <person name="Petersen C."/>
            <person name="Sorensen T."/>
            <person name="Nielsen M.R."/>
            <person name="Sondergaard T.E."/>
            <person name="Sorensen J.L."/>
            <person name="Fitzpatrick D.A."/>
            <person name="Frisvad J.C."/>
            <person name="Nielsen K.L."/>
        </authorList>
    </citation>
    <scope>NUCLEOTIDE SEQUENCE</scope>
    <source>
        <strain evidence="1">IBT 29495</strain>
    </source>
</reference>
<evidence type="ECO:0000313" key="2">
    <source>
        <dbReference type="Proteomes" id="UP001149954"/>
    </source>
</evidence>
<name>A0A9W9XNU3_9EURO</name>
<keyword evidence="2" id="KW-1185">Reference proteome</keyword>
<accession>A0A9W9XNU3</accession>
<gene>
    <name evidence="1" type="ORF">N7463_008429</name>
</gene>
<comment type="caution">
    <text evidence="1">The sequence shown here is derived from an EMBL/GenBank/DDBJ whole genome shotgun (WGS) entry which is preliminary data.</text>
</comment>
<evidence type="ECO:0000313" key="1">
    <source>
        <dbReference type="EMBL" id="KAJ5496442.1"/>
    </source>
</evidence>